<evidence type="ECO:0000313" key="1">
    <source>
        <dbReference type="EMBL" id="MDY0396650.1"/>
    </source>
</evidence>
<gene>
    <name evidence="1" type="ORF">RWE15_23015</name>
</gene>
<organism evidence="1 2">
    <name type="scientific">Tigheibacillus halophilus</name>
    <dbReference type="NCBI Taxonomy" id="361280"/>
    <lineage>
        <taxon>Bacteria</taxon>
        <taxon>Bacillati</taxon>
        <taxon>Bacillota</taxon>
        <taxon>Bacilli</taxon>
        <taxon>Bacillales</taxon>
        <taxon>Bacillaceae</taxon>
        <taxon>Tigheibacillus</taxon>
    </lineage>
</organism>
<reference evidence="1 2" key="1">
    <citation type="submission" date="2023-10" db="EMBL/GenBank/DDBJ databases">
        <title>Virgibacillus halophilus 5B73C genome.</title>
        <authorList>
            <person name="Miliotis G."/>
            <person name="Sengupta P."/>
            <person name="Hameed A."/>
            <person name="Chuvochina M."/>
            <person name="Mcdonagh F."/>
            <person name="Simpson A.C."/>
            <person name="Singh N.K."/>
            <person name="Rekha P.D."/>
            <person name="Raman K."/>
            <person name="Hugenholtz P."/>
            <person name="Venkateswaran K."/>
        </authorList>
    </citation>
    <scope>NUCLEOTIDE SEQUENCE [LARGE SCALE GENOMIC DNA]</scope>
    <source>
        <strain evidence="1 2">5B73C</strain>
    </source>
</reference>
<name>A0ABU5CBE6_9BACI</name>
<keyword evidence="2" id="KW-1185">Reference proteome</keyword>
<dbReference type="Pfam" id="PF07870">
    <property type="entry name" value="DUF1657"/>
    <property type="match status" value="1"/>
</dbReference>
<protein>
    <submittedName>
        <fullName evidence="1">DUF1657 domain-containing protein</fullName>
    </submittedName>
</protein>
<dbReference type="Proteomes" id="UP001281447">
    <property type="component" value="Unassembled WGS sequence"/>
</dbReference>
<dbReference type="RefSeq" id="WP_390353660.1">
    <property type="nucleotide sequence ID" value="NZ_JBHUIZ010000003.1"/>
</dbReference>
<dbReference type="EMBL" id="JAWDIP010000004">
    <property type="protein sequence ID" value="MDY0396650.1"/>
    <property type="molecule type" value="Genomic_DNA"/>
</dbReference>
<evidence type="ECO:0000313" key="2">
    <source>
        <dbReference type="Proteomes" id="UP001281447"/>
    </source>
</evidence>
<proteinExistence type="predicted"/>
<dbReference type="InterPro" id="IPR012452">
    <property type="entry name" value="DUF1657"/>
</dbReference>
<comment type="caution">
    <text evidence="1">The sequence shown here is derived from an EMBL/GenBank/DDBJ whole genome shotgun (WGS) entry which is preliminary data.</text>
</comment>
<accession>A0ABU5CBE6</accession>
<sequence>MTVGTQMQSAVASCQSVLADLNTFALETEDKNAKQMFQNMAQQQQTILDNLNARLQYIQSEEPQFKQG</sequence>